<organism evidence="1 2">
    <name type="scientific">Brevundimonas variabilis</name>
    <dbReference type="NCBI Taxonomy" id="74312"/>
    <lineage>
        <taxon>Bacteria</taxon>
        <taxon>Pseudomonadati</taxon>
        <taxon>Pseudomonadota</taxon>
        <taxon>Alphaproteobacteria</taxon>
        <taxon>Caulobacterales</taxon>
        <taxon>Caulobacteraceae</taxon>
        <taxon>Brevundimonas</taxon>
    </lineage>
</organism>
<dbReference type="EMBL" id="JACHOR010000006">
    <property type="protein sequence ID" value="MBB5747639.1"/>
    <property type="molecule type" value="Genomic_DNA"/>
</dbReference>
<dbReference type="PIRSF" id="PIRSF012608">
    <property type="entry name" value="UCP012608"/>
    <property type="match status" value="1"/>
</dbReference>
<dbReference type="InterPro" id="IPR011200">
    <property type="entry name" value="UCP012608"/>
</dbReference>
<evidence type="ECO:0000313" key="1">
    <source>
        <dbReference type="EMBL" id="MBB5747639.1"/>
    </source>
</evidence>
<comment type="caution">
    <text evidence="1">The sequence shown here is derived from an EMBL/GenBank/DDBJ whole genome shotgun (WGS) entry which is preliminary data.</text>
</comment>
<evidence type="ECO:0008006" key="3">
    <source>
        <dbReference type="Google" id="ProtNLM"/>
    </source>
</evidence>
<sequence>MASVLEAADRQLAQAPVTAQMIHQWPGDPAAAALAMRVNAALHALARRATPENLASLYSGEHNDFDGAIAEAFAQQDAFIAGWISTPTQTNEVARAGAIMSALMAAPLARPMPFELLEVGSSCGLNLNLARYAYKLGPVSAGDPLSAVRIEPRWRGLAPRLSPVSIIAARGVDLQPLNASHARDRERLLAFAWADQPARSKRLDEALKIAVEHPPRVDCGDAATWLARRMVEPQRSGTCRAVVHSMVLQYLHEHEREDIAATMAAAGARATDDRPLVWVSFEWTTDRREVQLRLTWWPTGTSVVLARCDPYGDWLEWLGASLN</sequence>
<gene>
    <name evidence="1" type="ORF">GGR13_003267</name>
</gene>
<accession>A0A7W9CL72</accession>
<name>A0A7W9CL72_9CAUL</name>
<protein>
    <recommendedName>
        <fullName evidence="3">DUF2332 domain-containing protein</fullName>
    </recommendedName>
</protein>
<dbReference type="Pfam" id="PF10094">
    <property type="entry name" value="DUF2332"/>
    <property type="match status" value="1"/>
</dbReference>
<evidence type="ECO:0000313" key="2">
    <source>
        <dbReference type="Proteomes" id="UP000545037"/>
    </source>
</evidence>
<keyword evidence="2" id="KW-1185">Reference proteome</keyword>
<dbReference type="AlphaFoldDB" id="A0A7W9CL72"/>
<dbReference type="Proteomes" id="UP000545037">
    <property type="component" value="Unassembled WGS sequence"/>
</dbReference>
<proteinExistence type="predicted"/>
<reference evidence="1 2" key="1">
    <citation type="submission" date="2020-08" db="EMBL/GenBank/DDBJ databases">
        <title>Genomic Encyclopedia of Type Strains, Phase IV (KMG-IV): sequencing the most valuable type-strain genomes for metagenomic binning, comparative biology and taxonomic classification.</title>
        <authorList>
            <person name="Goeker M."/>
        </authorList>
    </citation>
    <scope>NUCLEOTIDE SEQUENCE [LARGE SCALE GENOMIC DNA]</scope>
    <source>
        <strain evidence="1 2">DSM 4737</strain>
    </source>
</reference>